<accession>A0AAV8VN43</accession>
<dbReference type="EMBL" id="JANEYG010000049">
    <property type="protein sequence ID" value="KAJ8915797.1"/>
    <property type="molecule type" value="Genomic_DNA"/>
</dbReference>
<dbReference type="Pfam" id="PF02996">
    <property type="entry name" value="Prefoldin"/>
    <property type="match status" value="1"/>
</dbReference>
<dbReference type="InterPro" id="IPR009053">
    <property type="entry name" value="Prefoldin"/>
</dbReference>
<protein>
    <submittedName>
        <fullName evidence="1">Uncharacterized protein</fullName>
    </submittedName>
</protein>
<sequence length="148" mass="17213">MNKKDVINKLREYEQFVEKLKVDLKEIEGILKDKASKYKDWEDVKHVVRTVKEFKEKDVDMSVRLDIGDDVMVSGEISDYESTYVCIGLGYMLEMDCDEANKYSDIRLKLLKKEIDHYRELAVGVKVHIKMTLLAMHELQASVAHVAD</sequence>
<proteinExistence type="predicted"/>
<evidence type="ECO:0000313" key="1">
    <source>
        <dbReference type="EMBL" id="KAJ8915797.1"/>
    </source>
</evidence>
<evidence type="ECO:0000313" key="2">
    <source>
        <dbReference type="Proteomes" id="UP001159042"/>
    </source>
</evidence>
<dbReference type="Proteomes" id="UP001159042">
    <property type="component" value="Unassembled WGS sequence"/>
</dbReference>
<dbReference type="InterPro" id="IPR004127">
    <property type="entry name" value="Prefoldin_subunit_alpha"/>
</dbReference>
<dbReference type="SUPFAM" id="SSF46579">
    <property type="entry name" value="Prefoldin"/>
    <property type="match status" value="1"/>
</dbReference>
<dbReference type="Gene3D" id="1.10.287.370">
    <property type="match status" value="1"/>
</dbReference>
<dbReference type="AlphaFoldDB" id="A0AAV8VN43"/>
<reference evidence="1 2" key="1">
    <citation type="journal article" date="2023" name="Insect Mol. Biol.">
        <title>Genome sequencing provides insights into the evolution of gene families encoding plant cell wall-degrading enzymes in longhorned beetles.</title>
        <authorList>
            <person name="Shin N.R."/>
            <person name="Okamura Y."/>
            <person name="Kirsch R."/>
            <person name="Pauchet Y."/>
        </authorList>
    </citation>
    <scope>NUCLEOTIDE SEQUENCE [LARGE SCALE GENOMIC DNA]</scope>
    <source>
        <strain evidence="1">EAD_L_NR</strain>
    </source>
</reference>
<keyword evidence="2" id="KW-1185">Reference proteome</keyword>
<comment type="caution">
    <text evidence="1">The sequence shown here is derived from an EMBL/GenBank/DDBJ whole genome shotgun (WGS) entry which is preliminary data.</text>
</comment>
<dbReference type="CDD" id="cd23158">
    <property type="entry name" value="Prefoldin_UXT"/>
    <property type="match status" value="1"/>
</dbReference>
<gene>
    <name evidence="1" type="ORF">NQ315_004609</name>
</gene>
<name>A0AAV8VN43_9CUCU</name>
<organism evidence="1 2">
    <name type="scientific">Exocentrus adspersus</name>
    <dbReference type="NCBI Taxonomy" id="1586481"/>
    <lineage>
        <taxon>Eukaryota</taxon>
        <taxon>Metazoa</taxon>
        <taxon>Ecdysozoa</taxon>
        <taxon>Arthropoda</taxon>
        <taxon>Hexapoda</taxon>
        <taxon>Insecta</taxon>
        <taxon>Pterygota</taxon>
        <taxon>Neoptera</taxon>
        <taxon>Endopterygota</taxon>
        <taxon>Coleoptera</taxon>
        <taxon>Polyphaga</taxon>
        <taxon>Cucujiformia</taxon>
        <taxon>Chrysomeloidea</taxon>
        <taxon>Cerambycidae</taxon>
        <taxon>Lamiinae</taxon>
        <taxon>Acanthocinini</taxon>
        <taxon>Exocentrus</taxon>
    </lineage>
</organism>